<comment type="caution">
    <text evidence="2">The sequence shown here is derived from an EMBL/GenBank/DDBJ whole genome shotgun (WGS) entry which is preliminary data.</text>
</comment>
<protein>
    <recommendedName>
        <fullName evidence="1">Metallo-beta-lactamase domain-containing protein</fullName>
    </recommendedName>
</protein>
<dbReference type="InterPro" id="IPR036866">
    <property type="entry name" value="RibonucZ/Hydroxyglut_hydro"/>
</dbReference>
<evidence type="ECO:0000259" key="1">
    <source>
        <dbReference type="SMART" id="SM00849"/>
    </source>
</evidence>
<dbReference type="SUPFAM" id="SSF56281">
    <property type="entry name" value="Metallo-hydrolase/oxidoreductase"/>
    <property type="match status" value="1"/>
</dbReference>
<dbReference type="EMBL" id="BSUK01000001">
    <property type="protein sequence ID" value="GMA24960.1"/>
    <property type="molecule type" value="Genomic_DNA"/>
</dbReference>
<proteinExistence type="predicted"/>
<name>A0ABQ6I596_9MICO</name>
<keyword evidence="3" id="KW-1185">Reference proteome</keyword>
<evidence type="ECO:0000313" key="2">
    <source>
        <dbReference type="EMBL" id="GMA24960.1"/>
    </source>
</evidence>
<dbReference type="InterPro" id="IPR001279">
    <property type="entry name" value="Metallo-B-lactamas"/>
</dbReference>
<reference evidence="3" key="1">
    <citation type="journal article" date="2019" name="Int. J. Syst. Evol. Microbiol.">
        <title>The Global Catalogue of Microorganisms (GCM) 10K type strain sequencing project: providing services to taxonomists for standard genome sequencing and annotation.</title>
        <authorList>
            <consortium name="The Broad Institute Genomics Platform"/>
            <consortium name="The Broad Institute Genome Sequencing Center for Infectious Disease"/>
            <person name="Wu L."/>
            <person name="Ma J."/>
        </authorList>
    </citation>
    <scope>NUCLEOTIDE SEQUENCE [LARGE SCALE GENOMIC DNA]</scope>
    <source>
        <strain evidence="3">NBRC 106348</strain>
    </source>
</reference>
<dbReference type="SMART" id="SM00849">
    <property type="entry name" value="Lactamase_B"/>
    <property type="match status" value="1"/>
</dbReference>
<feature type="domain" description="Metallo-beta-lactamase" evidence="1">
    <location>
        <begin position="58"/>
        <end position="231"/>
    </location>
</feature>
<dbReference type="PANTHER" id="PTHR42951">
    <property type="entry name" value="METALLO-BETA-LACTAMASE DOMAIN-CONTAINING"/>
    <property type="match status" value="1"/>
</dbReference>
<evidence type="ECO:0000313" key="3">
    <source>
        <dbReference type="Proteomes" id="UP001157091"/>
    </source>
</evidence>
<dbReference type="RefSeq" id="WP_284293642.1">
    <property type="nucleotide sequence ID" value="NZ_BSUK01000001.1"/>
</dbReference>
<dbReference type="Proteomes" id="UP001157091">
    <property type="component" value="Unassembled WGS sequence"/>
</dbReference>
<organism evidence="2 3">
    <name type="scientific">Luteimicrobium album</name>
    <dbReference type="NCBI Taxonomy" id="1054550"/>
    <lineage>
        <taxon>Bacteria</taxon>
        <taxon>Bacillati</taxon>
        <taxon>Actinomycetota</taxon>
        <taxon>Actinomycetes</taxon>
        <taxon>Micrococcales</taxon>
        <taxon>Luteimicrobium</taxon>
    </lineage>
</organism>
<dbReference type="Pfam" id="PF00753">
    <property type="entry name" value="Lactamase_B"/>
    <property type="match status" value="1"/>
</dbReference>
<dbReference type="InterPro" id="IPR050855">
    <property type="entry name" value="NDM-1-like"/>
</dbReference>
<sequence>MTEPTPDPPRTPPVPATFPDRWAVAAPVAGDTTPIEVHALEDDTVLLRQSKRSNHEAPVLALMFGSERALLLDTGATADPTAFPLRTTVDALVADWLGRNPREDYGLVVVHSHAHGDHVAADGQLADRPGTVVVGKELADMQAFFGLGEPGSDDDEVAFDLGDRVLTVLATPGHHPTAITLFDPRTGILWTGDSVYPGRLYVDDRRAFATSTARLAAFAADHAVTWVVGAHVEAKREPRTEYPLAARSQPDEAPLALATDVLTEVADAAAELALTRPGRIVRDRFTVVDVTSRRALARLLLASWAHRLRGRNRLP</sequence>
<accession>A0ABQ6I596</accession>
<gene>
    <name evidence="2" type="ORF">GCM10025864_27190</name>
</gene>
<dbReference type="Gene3D" id="3.60.15.10">
    <property type="entry name" value="Ribonuclease Z/Hydroxyacylglutathione hydrolase-like"/>
    <property type="match status" value="1"/>
</dbReference>